<keyword evidence="2" id="KW-1185">Reference proteome</keyword>
<protein>
    <submittedName>
        <fullName evidence="1">Uncharacterized protein</fullName>
    </submittedName>
</protein>
<evidence type="ECO:0000313" key="1">
    <source>
        <dbReference type="EMBL" id="KAK5168446.1"/>
    </source>
</evidence>
<proteinExistence type="predicted"/>
<dbReference type="EMBL" id="JAVRRT010000010">
    <property type="protein sequence ID" value="KAK5168446.1"/>
    <property type="molecule type" value="Genomic_DNA"/>
</dbReference>
<dbReference type="AlphaFoldDB" id="A0AAV9PAK7"/>
<gene>
    <name evidence="1" type="ORF">LTR77_007016</name>
</gene>
<reference evidence="1 2" key="1">
    <citation type="submission" date="2023-08" db="EMBL/GenBank/DDBJ databases">
        <title>Black Yeasts Isolated from many extreme environments.</title>
        <authorList>
            <person name="Coleine C."/>
            <person name="Stajich J.E."/>
            <person name="Selbmann L."/>
        </authorList>
    </citation>
    <scope>NUCLEOTIDE SEQUENCE [LARGE SCALE GENOMIC DNA]</scope>
    <source>
        <strain evidence="1 2">CCFEE 5935</strain>
    </source>
</reference>
<evidence type="ECO:0000313" key="2">
    <source>
        <dbReference type="Proteomes" id="UP001337655"/>
    </source>
</evidence>
<comment type="caution">
    <text evidence="1">The sequence shown here is derived from an EMBL/GenBank/DDBJ whole genome shotgun (WGS) entry which is preliminary data.</text>
</comment>
<organism evidence="1 2">
    <name type="scientific">Saxophila tyrrhenica</name>
    <dbReference type="NCBI Taxonomy" id="1690608"/>
    <lineage>
        <taxon>Eukaryota</taxon>
        <taxon>Fungi</taxon>
        <taxon>Dikarya</taxon>
        <taxon>Ascomycota</taxon>
        <taxon>Pezizomycotina</taxon>
        <taxon>Dothideomycetes</taxon>
        <taxon>Dothideomycetidae</taxon>
        <taxon>Mycosphaerellales</taxon>
        <taxon>Extremaceae</taxon>
        <taxon>Saxophila</taxon>
    </lineage>
</organism>
<dbReference type="Proteomes" id="UP001337655">
    <property type="component" value="Unassembled WGS sequence"/>
</dbReference>
<sequence length="230" mass="25418">MSNTHISWARHCLAKQALIASAAYPQRHGGYTGNSSFLDLTPDTRNQIYELVYRHHSRIGQQITVSGEKGARGVPSALSRTCTQVRSETLPYFIDRATVLLVADGPSNLKAYEDWVDFIPDYAIKMIRVVRIKHAHPTTGATQNILVARPSDPRCFIIFELNLNAGSTRHVTYWGQGSQGCRLCVSNEEGRPVQLVSRIGALLRAMDSEGRVTTLGLRQVFEALAPLLGS</sequence>
<name>A0AAV9PAK7_9PEZI</name>
<dbReference type="RefSeq" id="XP_064658056.1">
    <property type="nucleotide sequence ID" value="XM_064804255.1"/>
</dbReference>
<dbReference type="GeneID" id="89928354"/>
<accession>A0AAV9PAK7</accession>